<accession>A0A377HZF0</accession>
<organism evidence="1 2">
    <name type="scientific">Haemophilus parahaemolyticus</name>
    <dbReference type="NCBI Taxonomy" id="735"/>
    <lineage>
        <taxon>Bacteria</taxon>
        <taxon>Pseudomonadati</taxon>
        <taxon>Pseudomonadota</taxon>
        <taxon>Gammaproteobacteria</taxon>
        <taxon>Pasteurellales</taxon>
        <taxon>Pasteurellaceae</taxon>
        <taxon>Haemophilus</taxon>
    </lineage>
</organism>
<sequence length="50" mass="5504">MSNYRITILKAKGDYSSKMLVNILAHSVSEARQKAKSMYPMGSVIAVVKS</sequence>
<gene>
    <name evidence="1" type="ORF">NCTC10794_00580</name>
</gene>
<dbReference type="AlphaFoldDB" id="A0A377HZF0"/>
<name>A0A377HZF0_HAEPH</name>
<dbReference type="Proteomes" id="UP000254867">
    <property type="component" value="Unassembled WGS sequence"/>
</dbReference>
<reference evidence="1 2" key="1">
    <citation type="submission" date="2018-06" db="EMBL/GenBank/DDBJ databases">
        <authorList>
            <consortium name="Pathogen Informatics"/>
            <person name="Doyle S."/>
        </authorList>
    </citation>
    <scope>NUCLEOTIDE SEQUENCE [LARGE SCALE GENOMIC DNA]</scope>
    <source>
        <strain evidence="1 2">NCTC10794</strain>
    </source>
</reference>
<evidence type="ECO:0000313" key="1">
    <source>
        <dbReference type="EMBL" id="STO63544.1"/>
    </source>
</evidence>
<proteinExistence type="predicted"/>
<evidence type="ECO:0000313" key="2">
    <source>
        <dbReference type="Proteomes" id="UP000254867"/>
    </source>
</evidence>
<dbReference type="EMBL" id="UGHH01000002">
    <property type="protein sequence ID" value="STO63544.1"/>
    <property type="molecule type" value="Genomic_DNA"/>
</dbReference>
<protein>
    <submittedName>
        <fullName evidence="1">Uncharacterized protein</fullName>
    </submittedName>
</protein>
<dbReference type="RefSeq" id="WP_156124463.1">
    <property type="nucleotide sequence ID" value="NZ_JAHAHT010000130.1"/>
</dbReference>